<evidence type="ECO:0000313" key="2">
    <source>
        <dbReference type="Proteomes" id="UP000198426"/>
    </source>
</evidence>
<dbReference type="EMBL" id="FZOY01000003">
    <property type="protein sequence ID" value="SNS71988.1"/>
    <property type="molecule type" value="Genomic_DNA"/>
</dbReference>
<keyword evidence="1" id="KW-0808">Transferase</keyword>
<sequence>MLETVNPDSYPRLYGPSEGYLFVITYGRSGSTLLQNLLNSIDGYCIRGENNGTLQHLALAWNAMANKSPMANVRRAGRTTEQSDPWYGTELTDGDRFGAAMGNAFVDEVLKLPEGTRVGGFKEIRYLMPRWEFMIHMNYLLRFFPNPRFVFNTRDHASVARSGWWAECNTENVLNQLSTAEATWDVFIEAHPERCLKLHYDEYTADPGCFDALFDFLGEPRDPELVERVLDTRLTHLKK</sequence>
<organism evidence="1 2">
    <name type="scientific">Tropicimonas sediminicola</name>
    <dbReference type="NCBI Taxonomy" id="1031541"/>
    <lineage>
        <taxon>Bacteria</taxon>
        <taxon>Pseudomonadati</taxon>
        <taxon>Pseudomonadota</taxon>
        <taxon>Alphaproteobacteria</taxon>
        <taxon>Rhodobacterales</taxon>
        <taxon>Roseobacteraceae</taxon>
        <taxon>Tropicimonas</taxon>
    </lineage>
</organism>
<dbReference type="GO" id="GO:0016740">
    <property type="term" value="F:transferase activity"/>
    <property type="evidence" value="ECO:0007669"/>
    <property type="project" value="UniProtKB-KW"/>
</dbReference>
<gene>
    <name evidence="1" type="ORF">SAMN05421757_10383</name>
</gene>
<accession>A0A239GT71</accession>
<dbReference type="OrthoDB" id="4169204at2"/>
<dbReference type="RefSeq" id="WP_089232690.1">
    <property type="nucleotide sequence ID" value="NZ_FZOY01000003.1"/>
</dbReference>
<dbReference type="AlphaFoldDB" id="A0A239GT71"/>
<proteinExistence type="predicted"/>
<dbReference type="Proteomes" id="UP000198426">
    <property type="component" value="Unassembled WGS sequence"/>
</dbReference>
<name>A0A239GT71_9RHOB</name>
<reference evidence="1 2" key="1">
    <citation type="submission" date="2017-06" db="EMBL/GenBank/DDBJ databases">
        <authorList>
            <person name="Kim H.J."/>
            <person name="Triplett B.A."/>
        </authorList>
    </citation>
    <scope>NUCLEOTIDE SEQUENCE [LARGE SCALE GENOMIC DNA]</scope>
    <source>
        <strain evidence="1 2">DSM 29339</strain>
    </source>
</reference>
<dbReference type="SUPFAM" id="SSF52540">
    <property type="entry name" value="P-loop containing nucleoside triphosphate hydrolases"/>
    <property type="match status" value="1"/>
</dbReference>
<dbReference type="InterPro" id="IPR027417">
    <property type="entry name" value="P-loop_NTPase"/>
</dbReference>
<evidence type="ECO:0000313" key="1">
    <source>
        <dbReference type="EMBL" id="SNS71988.1"/>
    </source>
</evidence>
<keyword evidence="2" id="KW-1185">Reference proteome</keyword>
<protein>
    <submittedName>
        <fullName evidence="1">Sulfotransferase family protein</fullName>
    </submittedName>
</protein>
<dbReference type="Gene3D" id="3.40.50.300">
    <property type="entry name" value="P-loop containing nucleotide triphosphate hydrolases"/>
    <property type="match status" value="1"/>
</dbReference>
<dbReference type="Pfam" id="PF13469">
    <property type="entry name" value="Sulfotransfer_3"/>
    <property type="match status" value="1"/>
</dbReference>